<organism evidence="2 3">
    <name type="scientific">Fervidobacterium thailandense</name>
    <dbReference type="NCBI Taxonomy" id="1008305"/>
    <lineage>
        <taxon>Bacteria</taxon>
        <taxon>Thermotogati</taxon>
        <taxon>Thermotogota</taxon>
        <taxon>Thermotogae</taxon>
        <taxon>Thermotogales</taxon>
        <taxon>Fervidobacteriaceae</taxon>
        <taxon>Fervidobacterium</taxon>
    </lineage>
</organism>
<sequence length="452" mass="50231">MKKVLVGLLLVVALFAFAAETTFTIGNFSYSGTVRFQLVVDKGGINISGIATDGTNADFVRGRVSFTFGPTSQVGATFSLSYSGISDKGMTFDLKLNDVKFETPFFTGYYTTSPQFVSDYFTGRDAKGNFVAGLKDAFQITLPKTVPGLEFYFQELKDDTTNDAIYFEDMLLVKYTVKPFTLIGGFYNIANKDKYEYGAHANAEFDLGIIKPNVTVFAGMVDEDGKTAYDLIVKGSMTPVKGLTIAPEFKMGENLDKLDYKSSNIENGKYVKATITYTDTFGPVTPTLKITPNYDFSGAQGTFSLKLDEAKVVLKVDPVTLTAKVTNDNVLDEKKKYTLDADVKLVIDKTTVGAFAFWDNVAEIDKYKYINAYVETTIDQLYLRGDYAMFKDKTGDKNGYKIYGKYNLTANTYFDGYYGTLGDPDKNKIYDAAGEFLNAPDWKVRLVYEAKF</sequence>
<dbReference type="OrthoDB" id="39712at2"/>
<gene>
    <name evidence="2" type="ORF">A4H02_02090</name>
</gene>
<reference evidence="3" key="1">
    <citation type="submission" date="2016-04" db="EMBL/GenBank/DDBJ databases">
        <title>The genome sequence project of a novel Fervidobacterium isolate from a hot spring in Thailand.</title>
        <authorList>
            <person name="Gonzalez J.M."/>
            <person name="Cuecas A."/>
            <person name="Kanoksilapatham W."/>
        </authorList>
    </citation>
    <scope>NUCLEOTIDE SEQUENCE [LARGE SCALE GENOMIC DNA]</scope>
    <source>
        <strain evidence="3">FC2004</strain>
    </source>
</reference>
<name>A0A1E3G490_9BACT</name>
<evidence type="ECO:0000256" key="1">
    <source>
        <dbReference type="SAM" id="SignalP"/>
    </source>
</evidence>
<feature type="signal peptide" evidence="1">
    <location>
        <begin position="1"/>
        <end position="18"/>
    </location>
</feature>
<evidence type="ECO:0000313" key="2">
    <source>
        <dbReference type="EMBL" id="ODN31085.1"/>
    </source>
</evidence>
<proteinExistence type="predicted"/>
<evidence type="ECO:0008006" key="4">
    <source>
        <dbReference type="Google" id="ProtNLM"/>
    </source>
</evidence>
<evidence type="ECO:0000313" key="3">
    <source>
        <dbReference type="Proteomes" id="UP000094570"/>
    </source>
</evidence>
<feature type="chain" id="PRO_5009128110" description="S-layer protein" evidence="1">
    <location>
        <begin position="19"/>
        <end position="452"/>
    </location>
</feature>
<dbReference type="EMBL" id="LWAF01000002">
    <property type="protein sequence ID" value="ODN31085.1"/>
    <property type="molecule type" value="Genomic_DNA"/>
</dbReference>
<dbReference type="Proteomes" id="UP000094570">
    <property type="component" value="Unassembled WGS sequence"/>
</dbReference>
<dbReference type="AlphaFoldDB" id="A0A1E3G490"/>
<accession>A0A1E3G490</accession>
<protein>
    <recommendedName>
        <fullName evidence="4">S-layer protein</fullName>
    </recommendedName>
</protein>
<dbReference type="RefSeq" id="WP_069292509.1">
    <property type="nucleotide sequence ID" value="NZ_CP140110.1"/>
</dbReference>
<keyword evidence="1" id="KW-0732">Signal</keyword>
<comment type="caution">
    <text evidence="2">The sequence shown here is derived from an EMBL/GenBank/DDBJ whole genome shotgun (WGS) entry which is preliminary data.</text>
</comment>
<keyword evidence="3" id="KW-1185">Reference proteome</keyword>